<name>A0A0E9UA13_ANGAN</name>
<reference evidence="1" key="2">
    <citation type="journal article" date="2015" name="Fish Shellfish Immunol.">
        <title>Early steps in the European eel (Anguilla anguilla)-Vibrio vulnificus interaction in the gills: Role of the RtxA13 toxin.</title>
        <authorList>
            <person name="Callol A."/>
            <person name="Pajuelo D."/>
            <person name="Ebbesson L."/>
            <person name="Teles M."/>
            <person name="MacKenzie S."/>
            <person name="Amaro C."/>
        </authorList>
    </citation>
    <scope>NUCLEOTIDE SEQUENCE</scope>
</reference>
<proteinExistence type="predicted"/>
<accession>A0A0E9UA13</accession>
<reference evidence="1" key="1">
    <citation type="submission" date="2014-11" db="EMBL/GenBank/DDBJ databases">
        <authorList>
            <person name="Amaro Gonzalez C."/>
        </authorList>
    </citation>
    <scope>NUCLEOTIDE SEQUENCE</scope>
</reference>
<evidence type="ECO:0000313" key="1">
    <source>
        <dbReference type="EMBL" id="JAH62577.1"/>
    </source>
</evidence>
<dbReference type="EMBL" id="GBXM01046000">
    <property type="protein sequence ID" value="JAH62577.1"/>
    <property type="molecule type" value="Transcribed_RNA"/>
</dbReference>
<protein>
    <submittedName>
        <fullName evidence="1">Uncharacterized protein</fullName>
    </submittedName>
</protein>
<dbReference type="AlphaFoldDB" id="A0A0E9UA13"/>
<organism evidence="1">
    <name type="scientific">Anguilla anguilla</name>
    <name type="common">European freshwater eel</name>
    <name type="synonym">Muraena anguilla</name>
    <dbReference type="NCBI Taxonomy" id="7936"/>
    <lineage>
        <taxon>Eukaryota</taxon>
        <taxon>Metazoa</taxon>
        <taxon>Chordata</taxon>
        <taxon>Craniata</taxon>
        <taxon>Vertebrata</taxon>
        <taxon>Euteleostomi</taxon>
        <taxon>Actinopterygii</taxon>
        <taxon>Neopterygii</taxon>
        <taxon>Teleostei</taxon>
        <taxon>Anguilliformes</taxon>
        <taxon>Anguillidae</taxon>
        <taxon>Anguilla</taxon>
    </lineage>
</organism>
<sequence length="19" mass="2172">MSHHTAKLNSRSHLQQVVV</sequence>